<dbReference type="PANTHER" id="PTHR22977">
    <property type="entry name" value="COX ASSEMBLY MITOCHONDRIAL PROTEIN"/>
    <property type="match status" value="1"/>
</dbReference>
<dbReference type="EMBL" id="HG792016">
    <property type="protein sequence ID" value="CDM31725.1"/>
    <property type="molecule type" value="Genomic_DNA"/>
</dbReference>
<keyword evidence="4" id="KW-0999">Mitochondrion inner membrane</keyword>
<keyword evidence="2 4" id="KW-0496">Mitochondrion</keyword>
<dbReference type="AlphaFoldDB" id="W6Q5Y6"/>
<dbReference type="OMA" id="PYNANCE"/>
<evidence type="ECO:0000256" key="3">
    <source>
        <dbReference type="ARBA" id="ARBA00023157"/>
    </source>
</evidence>
<evidence type="ECO:0000256" key="1">
    <source>
        <dbReference type="ARBA" id="ARBA00007347"/>
    </source>
</evidence>
<evidence type="ECO:0000313" key="6">
    <source>
        <dbReference type="Proteomes" id="UP000030686"/>
    </source>
</evidence>
<dbReference type="STRING" id="1365484.W6Q5Y6"/>
<evidence type="ECO:0000313" key="5">
    <source>
        <dbReference type="EMBL" id="CDM31725.1"/>
    </source>
</evidence>
<gene>
    <name evidence="5" type="ORF">PROQFM164_S02g001876</name>
</gene>
<dbReference type="PANTHER" id="PTHR22977:SF1">
    <property type="entry name" value="COX ASSEMBLY MITOCHONDRIAL PROTEIN 2 HOMOLOG"/>
    <property type="match status" value="1"/>
</dbReference>
<comment type="subcellular location">
    <subcellularLocation>
        <location evidence="4">Mitochondrion inner membrane</location>
    </subcellularLocation>
</comment>
<evidence type="ECO:0000256" key="2">
    <source>
        <dbReference type="ARBA" id="ARBA00023128"/>
    </source>
</evidence>
<name>W6Q5Y6_PENRF</name>
<dbReference type="GO" id="GO:0005743">
    <property type="term" value="C:mitochondrial inner membrane"/>
    <property type="evidence" value="ECO:0007669"/>
    <property type="project" value="UniProtKB-SubCell"/>
</dbReference>
<accession>W6Q5Y6</accession>
<keyword evidence="3" id="KW-1015">Disulfide bond</keyword>
<keyword evidence="4" id="KW-0143">Chaperone</keyword>
<dbReference type="InterPro" id="IPR013892">
    <property type="entry name" value="Cyt_c_biogenesis_Cmc1-like"/>
</dbReference>
<keyword evidence="4" id="KW-0472">Membrane</keyword>
<evidence type="ECO:0000256" key="4">
    <source>
        <dbReference type="RuleBase" id="RU364104"/>
    </source>
</evidence>
<reference evidence="5" key="1">
    <citation type="journal article" date="2014" name="Nat. Commun.">
        <title>Multiple recent horizontal transfers of a large genomic region in cheese making fungi.</title>
        <authorList>
            <person name="Cheeseman K."/>
            <person name="Ropars J."/>
            <person name="Renault P."/>
            <person name="Dupont J."/>
            <person name="Gouzy J."/>
            <person name="Branca A."/>
            <person name="Abraham A.L."/>
            <person name="Ceppi M."/>
            <person name="Conseiller E."/>
            <person name="Debuchy R."/>
            <person name="Malagnac F."/>
            <person name="Goarin A."/>
            <person name="Silar P."/>
            <person name="Lacoste S."/>
            <person name="Sallet E."/>
            <person name="Bensimon A."/>
            <person name="Giraud T."/>
            <person name="Brygoo Y."/>
        </authorList>
    </citation>
    <scope>NUCLEOTIDE SEQUENCE [LARGE SCALE GENOMIC DNA]</scope>
    <source>
        <strain evidence="5">FM164</strain>
    </source>
</reference>
<proteinExistence type="inferred from homology"/>
<dbReference type="Pfam" id="PF08583">
    <property type="entry name" value="Cmc1"/>
    <property type="match status" value="1"/>
</dbReference>
<dbReference type="Proteomes" id="UP000030686">
    <property type="component" value="Unassembled WGS sequence"/>
</dbReference>
<sequence>MHSHLHTSYNANCEEIMTALDECHAKGFLHKVIGSCNDIKVDVNKCLSAERYERAKRNREEARNNRRRMEEIWAKERELDQEQGGPALAAARAATAAAAAANASASAAKQ</sequence>
<organism evidence="5 6">
    <name type="scientific">Penicillium roqueforti (strain FM164)</name>
    <dbReference type="NCBI Taxonomy" id="1365484"/>
    <lineage>
        <taxon>Eukaryota</taxon>
        <taxon>Fungi</taxon>
        <taxon>Dikarya</taxon>
        <taxon>Ascomycota</taxon>
        <taxon>Pezizomycotina</taxon>
        <taxon>Eurotiomycetes</taxon>
        <taxon>Eurotiomycetidae</taxon>
        <taxon>Eurotiales</taxon>
        <taxon>Aspergillaceae</taxon>
        <taxon>Penicillium</taxon>
    </lineage>
</organism>
<keyword evidence="6" id="KW-1185">Reference proteome</keyword>
<comment type="similarity">
    <text evidence="1 4">Belongs to the CMC family.</text>
</comment>
<dbReference type="OrthoDB" id="532630at2759"/>
<protein>
    <recommendedName>
        <fullName evidence="4">COX assembly mitochondrial protein</fullName>
    </recommendedName>
</protein>
<comment type="function">
    <text evidence="4">Required for mitochondrial cytochrome c oxidase (COX) assembly and respiration.</text>
</comment>